<evidence type="ECO:0000256" key="5">
    <source>
        <dbReference type="SAM" id="MobiDB-lite"/>
    </source>
</evidence>
<dbReference type="InterPro" id="IPR000408">
    <property type="entry name" value="Reg_chr_condens"/>
</dbReference>
<dbReference type="PRINTS" id="PR00633">
    <property type="entry name" value="RCCNDNSATION"/>
</dbReference>
<accession>Q22WS4</accession>
<keyword evidence="8" id="KW-1185">Reference proteome</keyword>
<dbReference type="PANTHER" id="PTHR45982:SF1">
    <property type="entry name" value="REGULATOR OF CHROMOSOME CONDENSATION"/>
    <property type="match status" value="1"/>
</dbReference>
<evidence type="ECO:0000313" key="8">
    <source>
        <dbReference type="Proteomes" id="UP000009168"/>
    </source>
</evidence>
<dbReference type="eggNOG" id="KOG1426">
    <property type="taxonomic scope" value="Eukaryota"/>
</dbReference>
<feature type="repeat" description="RCC1" evidence="3">
    <location>
        <begin position="87"/>
        <end position="140"/>
    </location>
</feature>
<keyword evidence="2" id="KW-0677">Repeat</keyword>
<reference evidence="8" key="1">
    <citation type="journal article" date="2006" name="PLoS Biol.">
        <title>Macronuclear genome sequence of the ciliate Tetrahymena thermophila, a model eukaryote.</title>
        <authorList>
            <person name="Eisen J.A."/>
            <person name="Coyne R.S."/>
            <person name="Wu M."/>
            <person name="Wu D."/>
            <person name="Thiagarajan M."/>
            <person name="Wortman J.R."/>
            <person name="Badger J.H."/>
            <person name="Ren Q."/>
            <person name="Amedeo P."/>
            <person name="Jones K.M."/>
            <person name="Tallon L.J."/>
            <person name="Delcher A.L."/>
            <person name="Salzberg S.L."/>
            <person name="Silva J.C."/>
            <person name="Haas B.J."/>
            <person name="Majoros W.H."/>
            <person name="Farzad M."/>
            <person name="Carlton J.M."/>
            <person name="Smith R.K. Jr."/>
            <person name="Garg J."/>
            <person name="Pearlman R.E."/>
            <person name="Karrer K.M."/>
            <person name="Sun L."/>
            <person name="Manning G."/>
            <person name="Elde N.C."/>
            <person name="Turkewitz A.P."/>
            <person name="Asai D.J."/>
            <person name="Wilkes D.E."/>
            <person name="Wang Y."/>
            <person name="Cai H."/>
            <person name="Collins K."/>
            <person name="Stewart B.A."/>
            <person name="Lee S.R."/>
            <person name="Wilamowska K."/>
            <person name="Weinberg Z."/>
            <person name="Ruzzo W.L."/>
            <person name="Wloga D."/>
            <person name="Gaertig J."/>
            <person name="Frankel J."/>
            <person name="Tsao C.-C."/>
            <person name="Gorovsky M.A."/>
            <person name="Keeling P.J."/>
            <person name="Waller R.F."/>
            <person name="Patron N.J."/>
            <person name="Cherry J.M."/>
            <person name="Stover N.A."/>
            <person name="Krieger C.J."/>
            <person name="del Toro C."/>
            <person name="Ryder H.F."/>
            <person name="Williamson S.C."/>
            <person name="Barbeau R.A."/>
            <person name="Hamilton E.P."/>
            <person name="Orias E."/>
        </authorList>
    </citation>
    <scope>NUCLEOTIDE SEQUENCE [LARGE SCALE GENOMIC DNA]</scope>
    <source>
        <strain evidence="8">SB210</strain>
    </source>
</reference>
<feature type="repeat" description="RCC1" evidence="3">
    <location>
        <begin position="340"/>
        <end position="393"/>
    </location>
</feature>
<feature type="region of interest" description="Disordered" evidence="5">
    <location>
        <begin position="705"/>
        <end position="748"/>
    </location>
</feature>
<dbReference type="AlphaFoldDB" id="Q22WS4"/>
<dbReference type="PROSITE" id="PS50012">
    <property type="entry name" value="RCC1_3"/>
    <property type="match status" value="6"/>
</dbReference>
<dbReference type="OrthoDB" id="406819at2759"/>
<feature type="compositionally biased region" description="Polar residues" evidence="5">
    <location>
        <begin position="1123"/>
        <end position="1140"/>
    </location>
</feature>
<evidence type="ECO:0000259" key="6">
    <source>
        <dbReference type="Pfam" id="PF25390"/>
    </source>
</evidence>
<dbReference type="HOGENOM" id="CLU_274707_0_0_1"/>
<evidence type="ECO:0000256" key="2">
    <source>
        <dbReference type="ARBA" id="ARBA00022737"/>
    </source>
</evidence>
<sequence>MIVNAQQQQFQNQLQQQQATKRIEKKNKKLKDFTPVYVWGSDTYGQLGLASREFGKSCPSPRFTSFSVVIEDIACGEEHTSFIAQNGYVYSMGNNNQGQLGVSVDESYYKSAPTLVEGLKGYKAVQISCGAYHTATVCDNGQLFTWGQNCEGQLGIGKSDNMTTPQIVDLKNNLAVFVSCGKRNTMVITQTQKIFGFGDGKCGQLGLGNECNEYKPRQLQIQMQNIVAISCGDRHTLFLNEEGEAFSCGNNTYNQLGCANNSQSSNIPVKVKQKSTLKFVKVIAANTPMSAALSSEGYLYLWGTGFFGQFDRPTRCEFAPKDLLDICIGNQFICLLDGEGKVYSWGSNMFGELGQGIANGQQALEPIQVDKIKDKNVKRLYCGANFVFAMGENWIHQQQEASSYENSKQSKNVISSKRSGNDYLNSSQIQGSNSIQYKNEAQMDILRRMSDTPYFEDVATQQQNNQNNTTDYLNSKVRQSTSNFAQNNSNYQNQQSLQSKQQLNYYQQYNEQKAQSQQQDNSRVYSEQSFQEKKPAKEVNFLKSQDQQNLIADQKNYKESYQNYQDNYYNDNQDINISRIDENQDNSNYDLSNNDGSNTPNQKHSTGKKSRVEYGMEQFETYHDQNSQSKYSNTGRNFIDQDESYLSREQSPISNKENTYTGNKSLKQQYKQQQYSSHKKTNNPSPNQLSFDDSQIYEPIDYSNFISDSKQSKPSSVQKPTSKQQTKGTSLITYNKPIQPSNSKDSSLQGTIQLNNYFHPQAQNTKHLQTANFTRERSYSTQQQHNYEQQQQQTLNCQFFKGNINKQQDQSVNEERGDIYEIKYKQLKLKYERTKMERDEYHEKLNYEREVNKNLLIRLERKTKKQRELEKRLEFLNMDLQMNKRTYDMKIEELLKKLASYESKIETKQYKDLNFLKSYDESALDKSTNRNNLSDINSQIITLKNKNYQNDIDNNSSGVSESYNIVMKDETPSKMLKNKNQTVSFSPLNQSDFSAIDQHNTTINSKLNQTGNIFNNTSSTLNNTLSQINNIQNQNFVDEILDKYNKRQLNKQNPLMEQIMSKHPPNPLAKKDLNVNTELDFSRQYKTLNTCPNTYNNYTNSTTNSYVNSVRNNLFSQPYSTKNSIYTRPSSTTAHSSTFTDKPGHSRALSSQANQYRQKIADKKYF</sequence>
<feature type="repeat" description="RCC1" evidence="3">
    <location>
        <begin position="34"/>
        <end position="86"/>
    </location>
</feature>
<feature type="compositionally biased region" description="Polar residues" evidence="5">
    <location>
        <begin position="682"/>
        <end position="692"/>
    </location>
</feature>
<dbReference type="PANTHER" id="PTHR45982">
    <property type="entry name" value="REGULATOR OF CHROMOSOME CONDENSATION"/>
    <property type="match status" value="1"/>
</dbReference>
<dbReference type="Gene3D" id="2.130.10.30">
    <property type="entry name" value="Regulator of chromosome condensation 1/beta-lactamase-inhibitor protein II"/>
    <property type="match status" value="2"/>
</dbReference>
<evidence type="ECO:0000256" key="1">
    <source>
        <dbReference type="ARBA" id="ARBA00022658"/>
    </source>
</evidence>
<feature type="region of interest" description="Disordered" evidence="5">
    <location>
        <begin position="1123"/>
        <end position="1166"/>
    </location>
</feature>
<feature type="compositionally biased region" description="Polar residues" evidence="5">
    <location>
        <begin position="1148"/>
        <end position="1157"/>
    </location>
</feature>
<keyword evidence="1" id="KW-0344">Guanine-nucleotide releasing factor</keyword>
<gene>
    <name evidence="7" type="ORF">TTHERM_00974100</name>
</gene>
<dbReference type="SUPFAM" id="SSF50985">
    <property type="entry name" value="RCC1/BLIP-II"/>
    <property type="match status" value="1"/>
</dbReference>
<evidence type="ECO:0000256" key="4">
    <source>
        <dbReference type="SAM" id="Coils"/>
    </source>
</evidence>
<organism evidence="7 8">
    <name type="scientific">Tetrahymena thermophila (strain SB210)</name>
    <dbReference type="NCBI Taxonomy" id="312017"/>
    <lineage>
        <taxon>Eukaryota</taxon>
        <taxon>Sar</taxon>
        <taxon>Alveolata</taxon>
        <taxon>Ciliophora</taxon>
        <taxon>Intramacronucleata</taxon>
        <taxon>Oligohymenophorea</taxon>
        <taxon>Hymenostomatida</taxon>
        <taxon>Tetrahymenina</taxon>
        <taxon>Tetrahymenidae</taxon>
        <taxon>Tetrahymena</taxon>
    </lineage>
</organism>
<keyword evidence="4" id="KW-0175">Coiled coil</keyword>
<dbReference type="InParanoid" id="Q22WS4"/>
<feature type="repeat" description="RCC1" evidence="3">
    <location>
        <begin position="192"/>
        <end position="242"/>
    </location>
</feature>
<feature type="region of interest" description="Disordered" evidence="5">
    <location>
        <begin position="401"/>
        <end position="431"/>
    </location>
</feature>
<name>Q22WS4_TETTS</name>
<feature type="domain" description="RCC1-like" evidence="6">
    <location>
        <begin position="36"/>
        <end position="389"/>
    </location>
</feature>
<dbReference type="RefSeq" id="XP_001009963.1">
    <property type="nucleotide sequence ID" value="XM_001009963.2"/>
</dbReference>
<protein>
    <submittedName>
        <fullName evidence="7">Regulator of chromosome condensation (RCC1) protein</fullName>
    </submittedName>
</protein>
<dbReference type="Proteomes" id="UP000009168">
    <property type="component" value="Unassembled WGS sequence"/>
</dbReference>
<evidence type="ECO:0000313" key="7">
    <source>
        <dbReference type="EMBL" id="EAR89718.1"/>
    </source>
</evidence>
<feature type="repeat" description="RCC1" evidence="3">
    <location>
        <begin position="243"/>
        <end position="296"/>
    </location>
</feature>
<dbReference type="Pfam" id="PF25390">
    <property type="entry name" value="WD40_RLD"/>
    <property type="match status" value="1"/>
</dbReference>
<proteinExistence type="predicted"/>
<feature type="region of interest" description="Disordered" evidence="5">
    <location>
        <begin position="583"/>
        <end position="610"/>
    </location>
</feature>
<feature type="region of interest" description="Disordered" evidence="5">
    <location>
        <begin position="513"/>
        <end position="538"/>
    </location>
</feature>
<evidence type="ECO:0000256" key="3">
    <source>
        <dbReference type="PROSITE-ProRule" id="PRU00235"/>
    </source>
</evidence>
<feature type="coiled-coil region" evidence="4">
    <location>
        <begin position="824"/>
        <end position="911"/>
    </location>
</feature>
<dbReference type="OMA" id="KMERDEY"/>
<dbReference type="KEGG" id="tet:TTHERM_00974100"/>
<feature type="compositionally biased region" description="Polar residues" evidence="5">
    <location>
        <begin position="585"/>
        <end position="604"/>
    </location>
</feature>
<feature type="compositionally biased region" description="Polar residues" evidence="5">
    <location>
        <begin position="728"/>
        <end position="748"/>
    </location>
</feature>
<dbReference type="PROSITE" id="PS00626">
    <property type="entry name" value="RCC1_2"/>
    <property type="match status" value="2"/>
</dbReference>
<dbReference type="EMBL" id="GG662813">
    <property type="protein sequence ID" value="EAR89718.1"/>
    <property type="molecule type" value="Genomic_DNA"/>
</dbReference>
<dbReference type="GeneID" id="7844420"/>
<dbReference type="InterPro" id="IPR051553">
    <property type="entry name" value="Ran_GTPase-activating"/>
</dbReference>
<feature type="repeat" description="RCC1" evidence="3">
    <location>
        <begin position="141"/>
        <end position="191"/>
    </location>
</feature>
<dbReference type="STRING" id="312017.Q22WS4"/>
<feature type="compositionally biased region" description="Polar residues" evidence="5">
    <location>
        <begin position="514"/>
        <end position="529"/>
    </location>
</feature>
<feature type="compositionally biased region" description="Low complexity" evidence="5">
    <location>
        <begin position="712"/>
        <end position="727"/>
    </location>
</feature>
<feature type="region of interest" description="Disordered" evidence="5">
    <location>
        <begin position="668"/>
        <end position="692"/>
    </location>
</feature>
<dbReference type="InterPro" id="IPR058923">
    <property type="entry name" value="RCC1-like_dom"/>
</dbReference>
<feature type="compositionally biased region" description="Polar residues" evidence="5">
    <location>
        <begin position="401"/>
        <end position="424"/>
    </location>
</feature>
<dbReference type="InterPro" id="IPR009091">
    <property type="entry name" value="RCC1/BLIP-II"/>
</dbReference>